<proteinExistence type="predicted"/>
<dbReference type="Pfam" id="PF13302">
    <property type="entry name" value="Acetyltransf_3"/>
    <property type="match status" value="1"/>
</dbReference>
<dbReference type="InterPro" id="IPR000182">
    <property type="entry name" value="GNAT_dom"/>
</dbReference>
<dbReference type="Gene3D" id="3.40.630.30">
    <property type="match status" value="1"/>
</dbReference>
<dbReference type="Proteomes" id="UP001139336">
    <property type="component" value="Unassembled WGS sequence"/>
</dbReference>
<reference evidence="2" key="1">
    <citation type="submission" date="2022-01" db="EMBL/GenBank/DDBJ databases">
        <title>Corynebacterium sp. nov isolated from isolated from the feces of the greater white-fronted geese (Anser albifrons) at Poyang Lake, PR China.</title>
        <authorList>
            <person name="Liu Q."/>
        </authorList>
    </citation>
    <scope>NUCLEOTIDE SEQUENCE</scope>
    <source>
        <strain evidence="2">JCM 32435</strain>
    </source>
</reference>
<evidence type="ECO:0000259" key="1">
    <source>
        <dbReference type="PROSITE" id="PS51186"/>
    </source>
</evidence>
<gene>
    <name evidence="2" type="ORF">L1O03_08525</name>
</gene>
<dbReference type="RefSeq" id="WP_236119357.1">
    <property type="nucleotide sequence ID" value="NZ_JAKGSI010000004.1"/>
</dbReference>
<sequence length="195" mass="21810">MLSPAFAWLRLYSGPLRLEVMDEAAAEALSLRSRPEDIFRDPTVSYRFAWLGGSPEEFLAVQHELIRALPTRPSTRWCVKFVAWRGEELIGCIDLRRGERFSTGSYVLAEHQGQGLGTRMRLMVADFAVRHLDAPALYSLTQSGNSASEAVSRRCGYARVGVEPNGATLWCLSPEHLPPTHTRAYHVRGAAELLR</sequence>
<dbReference type="AlphaFoldDB" id="A0A9X1QRT9"/>
<dbReference type="PROSITE" id="PS51186">
    <property type="entry name" value="GNAT"/>
    <property type="match status" value="1"/>
</dbReference>
<accession>A0A9X1QRT9</accession>
<comment type="caution">
    <text evidence="2">The sequence shown here is derived from an EMBL/GenBank/DDBJ whole genome shotgun (WGS) entry which is preliminary data.</text>
</comment>
<dbReference type="EMBL" id="JAKGSI010000004">
    <property type="protein sequence ID" value="MCF4007217.1"/>
    <property type="molecule type" value="Genomic_DNA"/>
</dbReference>
<dbReference type="GO" id="GO:0016747">
    <property type="term" value="F:acyltransferase activity, transferring groups other than amino-acyl groups"/>
    <property type="evidence" value="ECO:0007669"/>
    <property type="project" value="InterPro"/>
</dbReference>
<evidence type="ECO:0000313" key="3">
    <source>
        <dbReference type="Proteomes" id="UP001139336"/>
    </source>
</evidence>
<feature type="domain" description="N-acetyltransferase" evidence="1">
    <location>
        <begin position="37"/>
        <end position="184"/>
    </location>
</feature>
<dbReference type="InterPro" id="IPR016181">
    <property type="entry name" value="Acyl_CoA_acyltransferase"/>
</dbReference>
<name>A0A9X1QRT9_9CORY</name>
<dbReference type="SUPFAM" id="SSF55729">
    <property type="entry name" value="Acyl-CoA N-acyltransferases (Nat)"/>
    <property type="match status" value="1"/>
</dbReference>
<keyword evidence="3" id="KW-1185">Reference proteome</keyword>
<evidence type="ECO:0000313" key="2">
    <source>
        <dbReference type="EMBL" id="MCF4007217.1"/>
    </source>
</evidence>
<protein>
    <submittedName>
        <fullName evidence="2">GNAT family N-acetyltransferase</fullName>
    </submittedName>
</protein>
<dbReference type="CDD" id="cd04301">
    <property type="entry name" value="NAT_SF"/>
    <property type="match status" value="1"/>
</dbReference>
<organism evidence="2 3">
    <name type="scientific">Corynebacterium uropygiale</name>
    <dbReference type="NCBI Taxonomy" id="1775911"/>
    <lineage>
        <taxon>Bacteria</taxon>
        <taxon>Bacillati</taxon>
        <taxon>Actinomycetota</taxon>
        <taxon>Actinomycetes</taxon>
        <taxon>Mycobacteriales</taxon>
        <taxon>Corynebacteriaceae</taxon>
        <taxon>Corynebacterium</taxon>
    </lineage>
</organism>